<reference evidence="1 2" key="1">
    <citation type="submission" date="2020-08" db="EMBL/GenBank/DDBJ databases">
        <title>Sequencing the genomes of 1000 actinobacteria strains.</title>
        <authorList>
            <person name="Klenk H.-P."/>
        </authorList>
    </citation>
    <scope>NUCLEOTIDE SEQUENCE [LARGE SCALE GENOMIC DNA]</scope>
    <source>
        <strain evidence="1 2">DSM 23974</strain>
    </source>
</reference>
<dbReference type="AlphaFoldDB" id="A0A7W7GQ76"/>
<dbReference type="RefSeq" id="WP_184241887.1">
    <property type="nucleotide sequence ID" value="NZ_JACHNA010000001.1"/>
</dbReference>
<keyword evidence="2" id="KW-1185">Reference proteome</keyword>
<dbReference type="EMBL" id="JACHNA010000001">
    <property type="protein sequence ID" value="MBB4736274.1"/>
    <property type="molecule type" value="Genomic_DNA"/>
</dbReference>
<sequence length="52" mass="5561">MSAWTRAATLAVTAAAAAGVRAWQRSREDKAVWASATDELPEENSGMMGEHN</sequence>
<organism evidence="1 2">
    <name type="scientific">Micrococcus cohnii</name>
    <dbReference type="NCBI Taxonomy" id="993416"/>
    <lineage>
        <taxon>Bacteria</taxon>
        <taxon>Bacillati</taxon>
        <taxon>Actinomycetota</taxon>
        <taxon>Actinomycetes</taxon>
        <taxon>Micrococcales</taxon>
        <taxon>Micrococcaceae</taxon>
        <taxon>Micrococcus</taxon>
    </lineage>
</organism>
<evidence type="ECO:0000313" key="1">
    <source>
        <dbReference type="EMBL" id="MBB4736274.1"/>
    </source>
</evidence>
<gene>
    <name evidence="1" type="ORF">HDA30_001782</name>
</gene>
<accession>A0A7W7GQ76</accession>
<comment type="caution">
    <text evidence="1">The sequence shown here is derived from an EMBL/GenBank/DDBJ whole genome shotgun (WGS) entry which is preliminary data.</text>
</comment>
<proteinExistence type="predicted"/>
<protein>
    <submittedName>
        <fullName evidence="1">Uncharacterized protein</fullName>
    </submittedName>
</protein>
<dbReference type="Proteomes" id="UP000540191">
    <property type="component" value="Unassembled WGS sequence"/>
</dbReference>
<evidence type="ECO:0000313" key="2">
    <source>
        <dbReference type="Proteomes" id="UP000540191"/>
    </source>
</evidence>
<name>A0A7W7GQ76_9MICC</name>